<sequence length="143" mass="15464">MPPISQFPPARVFLKMPPGAKMQPSSGVRRPSITTSPTARSPTSSSLRSPTANQRVSSTAKFSTTTAIGREAETSAQSRSVHSYRRCAVKRLVSSLGMVPGCKRLGTLDCYAALTGDMNETDASSITYLPLLGTMEIVQRRWE</sequence>
<dbReference type="OrthoDB" id="3791526at2759"/>
<name>A0A6A5VBL8_9PLEO</name>
<gene>
    <name evidence="2" type="ORF">BU23DRAFT_205729</name>
</gene>
<protein>
    <submittedName>
        <fullName evidence="2">Uncharacterized protein</fullName>
    </submittedName>
</protein>
<feature type="region of interest" description="Disordered" evidence="1">
    <location>
        <begin position="1"/>
        <end position="82"/>
    </location>
</feature>
<accession>A0A6A5VBL8</accession>
<evidence type="ECO:0000313" key="2">
    <source>
        <dbReference type="EMBL" id="KAF1970637.1"/>
    </source>
</evidence>
<dbReference type="Proteomes" id="UP000800036">
    <property type="component" value="Unassembled WGS sequence"/>
</dbReference>
<evidence type="ECO:0000256" key="1">
    <source>
        <dbReference type="SAM" id="MobiDB-lite"/>
    </source>
</evidence>
<evidence type="ECO:0000313" key="3">
    <source>
        <dbReference type="Proteomes" id="UP000800036"/>
    </source>
</evidence>
<dbReference type="EMBL" id="ML976699">
    <property type="protein sequence ID" value="KAF1970637.1"/>
    <property type="molecule type" value="Genomic_DNA"/>
</dbReference>
<feature type="compositionally biased region" description="Polar residues" evidence="1">
    <location>
        <begin position="52"/>
        <end position="67"/>
    </location>
</feature>
<organism evidence="2 3">
    <name type="scientific">Bimuria novae-zelandiae CBS 107.79</name>
    <dbReference type="NCBI Taxonomy" id="1447943"/>
    <lineage>
        <taxon>Eukaryota</taxon>
        <taxon>Fungi</taxon>
        <taxon>Dikarya</taxon>
        <taxon>Ascomycota</taxon>
        <taxon>Pezizomycotina</taxon>
        <taxon>Dothideomycetes</taxon>
        <taxon>Pleosporomycetidae</taxon>
        <taxon>Pleosporales</taxon>
        <taxon>Massarineae</taxon>
        <taxon>Didymosphaeriaceae</taxon>
        <taxon>Bimuria</taxon>
    </lineage>
</organism>
<keyword evidence="3" id="KW-1185">Reference proteome</keyword>
<reference evidence="2" key="1">
    <citation type="journal article" date="2020" name="Stud. Mycol.">
        <title>101 Dothideomycetes genomes: a test case for predicting lifestyles and emergence of pathogens.</title>
        <authorList>
            <person name="Haridas S."/>
            <person name="Albert R."/>
            <person name="Binder M."/>
            <person name="Bloem J."/>
            <person name="Labutti K."/>
            <person name="Salamov A."/>
            <person name="Andreopoulos B."/>
            <person name="Baker S."/>
            <person name="Barry K."/>
            <person name="Bills G."/>
            <person name="Bluhm B."/>
            <person name="Cannon C."/>
            <person name="Castanera R."/>
            <person name="Culley D."/>
            <person name="Daum C."/>
            <person name="Ezra D."/>
            <person name="Gonzalez J."/>
            <person name="Henrissat B."/>
            <person name="Kuo A."/>
            <person name="Liang C."/>
            <person name="Lipzen A."/>
            <person name="Lutzoni F."/>
            <person name="Magnuson J."/>
            <person name="Mondo S."/>
            <person name="Nolan M."/>
            <person name="Ohm R."/>
            <person name="Pangilinan J."/>
            <person name="Park H.-J."/>
            <person name="Ramirez L."/>
            <person name="Alfaro M."/>
            <person name="Sun H."/>
            <person name="Tritt A."/>
            <person name="Yoshinaga Y."/>
            <person name="Zwiers L.-H."/>
            <person name="Turgeon B."/>
            <person name="Goodwin S."/>
            <person name="Spatafora J."/>
            <person name="Crous P."/>
            <person name="Grigoriev I."/>
        </authorList>
    </citation>
    <scope>NUCLEOTIDE SEQUENCE</scope>
    <source>
        <strain evidence="2">CBS 107.79</strain>
    </source>
</reference>
<proteinExistence type="predicted"/>
<feature type="compositionally biased region" description="Low complexity" evidence="1">
    <location>
        <begin position="29"/>
        <end position="51"/>
    </location>
</feature>
<dbReference type="AlphaFoldDB" id="A0A6A5VBL8"/>